<dbReference type="Proteomes" id="UP000000437">
    <property type="component" value="Chromosome 2"/>
</dbReference>
<accession>A0AB32U0U6</accession>
<evidence type="ECO:0000313" key="1">
    <source>
        <dbReference type="Proteomes" id="UP000000437"/>
    </source>
</evidence>
<sequence length="163" mass="18338">MESNVTGDFMLSLGMDLNRVLVVVFSMVVSELSHVHTRPIDFVCDSEARRVMNKVKDLQEEKVQERRAEILLSLGTLAQDVRSARTLSQPGCGLTLLKRLEHSINNYLYVVRLLHVEQGEQEGPAVERCLGQPSKDLGLVLKYFGLLLTGKLELLIAEMAKWC</sequence>
<evidence type="ECO:0000313" key="2">
    <source>
        <dbReference type="RefSeq" id="XP_068078868.1"/>
    </source>
</evidence>
<dbReference type="Gene3D" id="1.20.1250.10">
    <property type="match status" value="1"/>
</dbReference>
<evidence type="ECO:0000313" key="3">
    <source>
        <dbReference type="ZFIN" id="ZDB-GENE-110510-1"/>
    </source>
</evidence>
<organism evidence="1 2">
    <name type="scientific">Danio rerio</name>
    <name type="common">Zebrafish</name>
    <name type="synonym">Brachydanio rerio</name>
    <dbReference type="NCBI Taxonomy" id="7955"/>
    <lineage>
        <taxon>Eukaryota</taxon>
        <taxon>Metazoa</taxon>
        <taxon>Chordata</taxon>
        <taxon>Craniata</taxon>
        <taxon>Vertebrata</taxon>
        <taxon>Euteleostomi</taxon>
        <taxon>Actinopterygii</taxon>
        <taxon>Neopterygii</taxon>
        <taxon>Teleostei</taxon>
        <taxon>Ostariophysi</taxon>
        <taxon>Cypriniformes</taxon>
        <taxon>Danionidae</taxon>
        <taxon>Danioninae</taxon>
        <taxon>Danio</taxon>
    </lineage>
</organism>
<dbReference type="GO" id="GO:0002574">
    <property type="term" value="P:thrombocyte differentiation"/>
    <property type="evidence" value="ECO:0000314"/>
    <property type="project" value="ZFIN"/>
</dbReference>
<dbReference type="GeneID" id="100189608"/>
<dbReference type="GO" id="GO:0035726">
    <property type="term" value="P:common myeloid progenitor cell proliferation"/>
    <property type="evidence" value="ECO:0000314"/>
    <property type="project" value="ZFIN"/>
</dbReference>
<dbReference type="GO" id="GO:0005576">
    <property type="term" value="C:extracellular region"/>
    <property type="evidence" value="ECO:0007669"/>
    <property type="project" value="InterPro"/>
</dbReference>
<dbReference type="CTD" id="7066"/>
<reference evidence="2" key="1">
    <citation type="submission" date="2025-08" db="UniProtKB">
        <authorList>
            <consortium name="RefSeq"/>
        </authorList>
    </citation>
    <scope>IDENTIFICATION</scope>
    <source>
        <strain evidence="2">Tuebingen</strain>
        <tissue evidence="2">Fibroblasts and whole tissue</tissue>
    </source>
</reference>
<dbReference type="RefSeq" id="XP_068078868.1">
    <property type="nucleotide sequence ID" value="XM_068222767.2"/>
</dbReference>
<gene>
    <name evidence="2 3" type="primary">thpo</name>
    <name evidence="2" type="synonym">tpo</name>
</gene>
<keyword evidence="1" id="KW-1185">Reference proteome</keyword>
<dbReference type="PANTHER" id="PTHR10560:SF0">
    <property type="entry name" value="THROMBOPOIETIN"/>
    <property type="match status" value="1"/>
</dbReference>
<name>A0AB32U0U6_DANRE</name>
<dbReference type="InterPro" id="IPR009079">
    <property type="entry name" value="4_helix_cytokine-like_core"/>
</dbReference>
<protein>
    <submittedName>
        <fullName evidence="2">Thrombopoietin isoform X2</fullName>
    </submittedName>
</protein>
<dbReference type="AGR" id="ZFIN:ZDB-GENE-110510-1"/>
<proteinExistence type="predicted"/>
<dbReference type="GO" id="GO:0005125">
    <property type="term" value="F:cytokine activity"/>
    <property type="evidence" value="ECO:0007669"/>
    <property type="project" value="InterPro"/>
</dbReference>
<dbReference type="ZFIN" id="ZDB-GENE-110510-1">
    <property type="gene designation" value="thpo"/>
</dbReference>
<dbReference type="AlphaFoldDB" id="A0AB32U0U6"/>
<dbReference type="PANTHER" id="PTHR10560">
    <property type="entry name" value="THROMBOPOIETIN"/>
    <property type="match status" value="1"/>
</dbReference>
<dbReference type="InterPro" id="IPR003978">
    <property type="entry name" value="Thrombopoietin"/>
</dbReference>